<name>A0A9X4D4D7_9PSED</name>
<dbReference type="Pfam" id="PF10979">
    <property type="entry name" value="DUF2786"/>
    <property type="match status" value="1"/>
</dbReference>
<proteinExistence type="predicted"/>
<organism evidence="3 4">
    <name type="scientific">Pseudomonas asiatica</name>
    <dbReference type="NCBI Taxonomy" id="2219225"/>
    <lineage>
        <taxon>Bacteria</taxon>
        <taxon>Pseudomonadati</taxon>
        <taxon>Pseudomonadota</taxon>
        <taxon>Gammaproteobacteria</taxon>
        <taxon>Pseudomonadales</taxon>
        <taxon>Pseudomonadaceae</taxon>
        <taxon>Pseudomonas</taxon>
    </lineage>
</organism>
<gene>
    <name evidence="3" type="ORF">NP533_26205</name>
</gene>
<dbReference type="RefSeq" id="WP_274079850.1">
    <property type="nucleotide sequence ID" value="NZ_JANIAN010000055.1"/>
</dbReference>
<dbReference type="InterPro" id="IPR055592">
    <property type="entry name" value="DUF7168"/>
</dbReference>
<evidence type="ECO:0000259" key="2">
    <source>
        <dbReference type="Pfam" id="PF23771"/>
    </source>
</evidence>
<dbReference type="Pfam" id="PF23771">
    <property type="entry name" value="DUF7168"/>
    <property type="match status" value="1"/>
</dbReference>
<dbReference type="InterPro" id="IPR024498">
    <property type="entry name" value="DUF2786"/>
</dbReference>
<evidence type="ECO:0000313" key="3">
    <source>
        <dbReference type="EMBL" id="MDD2109683.1"/>
    </source>
</evidence>
<feature type="domain" description="DUF7168" evidence="2">
    <location>
        <begin position="53"/>
        <end position="192"/>
    </location>
</feature>
<reference evidence="3" key="1">
    <citation type="submission" date="2022-07" db="EMBL/GenBank/DDBJ databases">
        <title>Multi-strain Analysis of Pseudomonas putida Reveals Metabolic and Genetic Diversity.</title>
        <authorList>
            <person name="Monk J.M."/>
        </authorList>
    </citation>
    <scope>NUCLEOTIDE SEQUENCE</scope>
    <source>
        <strain evidence="3">17514</strain>
    </source>
</reference>
<dbReference type="AlphaFoldDB" id="A0A9X4D4D7"/>
<comment type="caution">
    <text evidence="3">The sequence shown here is derived from an EMBL/GenBank/DDBJ whole genome shotgun (WGS) entry which is preliminary data.</text>
</comment>
<evidence type="ECO:0000313" key="4">
    <source>
        <dbReference type="Proteomes" id="UP001150678"/>
    </source>
</evidence>
<feature type="domain" description="DUF2786" evidence="1">
    <location>
        <begin position="13"/>
        <end position="50"/>
    </location>
</feature>
<protein>
    <submittedName>
        <fullName evidence="3">DUF2786 domain-containing protein</fullName>
    </submittedName>
</protein>
<dbReference type="EMBL" id="JANIAN010000055">
    <property type="protein sequence ID" value="MDD2109683.1"/>
    <property type="molecule type" value="Genomic_DNA"/>
</dbReference>
<sequence length="261" mass="29376">MTGQQHDESKLERVIRKIKRCLALSKSSNENEAATAMRQAQALMREYRLTELDVRLSDVGEVQSDKSRTNRRPTWDRNLSGIVARVFSCRPLSYRHWCDTSMRMVERALFVGITPAPQIAMYAYETLLAKLTQARREYVTQVRTGKRRSQYSPETAGDHFAIAWVSVVHGKIHELVPRGEEDPAIEQRSNGRDLIQVESQDKALIEQYLAGREIGKQRAARPLELDMAAQIAGMLAGQKVKLNPGLATGGETQLQLTGARS</sequence>
<accession>A0A9X4D4D7</accession>
<dbReference type="Proteomes" id="UP001150678">
    <property type="component" value="Unassembled WGS sequence"/>
</dbReference>
<evidence type="ECO:0000259" key="1">
    <source>
        <dbReference type="Pfam" id="PF10979"/>
    </source>
</evidence>